<evidence type="ECO:0000313" key="1">
    <source>
        <dbReference type="EMBL" id="SEI60792.1"/>
    </source>
</evidence>
<dbReference type="RefSeq" id="WP_093309196.1">
    <property type="nucleotide sequence ID" value="NZ_FNYH01000005.1"/>
</dbReference>
<reference evidence="2" key="1">
    <citation type="submission" date="2016-10" db="EMBL/GenBank/DDBJ databases">
        <authorList>
            <person name="Varghese N."/>
            <person name="Submissions S."/>
        </authorList>
    </citation>
    <scope>NUCLEOTIDE SEQUENCE [LARGE SCALE GENOMIC DNA]</scope>
    <source>
        <strain evidence="2">DSM 7165</strain>
    </source>
</reference>
<dbReference type="Proteomes" id="UP000242999">
    <property type="component" value="Unassembled WGS sequence"/>
</dbReference>
<dbReference type="EMBL" id="FNYH01000005">
    <property type="protein sequence ID" value="SEI60792.1"/>
    <property type="molecule type" value="Genomic_DNA"/>
</dbReference>
<proteinExistence type="predicted"/>
<name>A0A1H6SBK1_9GAMM</name>
<organism evidence="1 2">
    <name type="scientific">Allopseudospirillum japonicum</name>
    <dbReference type="NCBI Taxonomy" id="64971"/>
    <lineage>
        <taxon>Bacteria</taxon>
        <taxon>Pseudomonadati</taxon>
        <taxon>Pseudomonadota</taxon>
        <taxon>Gammaproteobacteria</taxon>
        <taxon>Oceanospirillales</taxon>
        <taxon>Oceanospirillaceae</taxon>
        <taxon>Allopseudospirillum</taxon>
    </lineage>
</organism>
<accession>A0A1H6SBK1</accession>
<protein>
    <submittedName>
        <fullName evidence="1">Uncharacterized protein</fullName>
    </submittedName>
</protein>
<sequence length="59" mass="6921">MINSNTDKDKQHLVSYLDDLENNLSRQLHQLNNVTQKMQGVLSALEKVSERRQQQQKNL</sequence>
<gene>
    <name evidence="1" type="ORF">SAMN05421831_105104</name>
</gene>
<keyword evidence="2" id="KW-1185">Reference proteome</keyword>
<evidence type="ECO:0000313" key="2">
    <source>
        <dbReference type="Proteomes" id="UP000242999"/>
    </source>
</evidence>
<dbReference type="AlphaFoldDB" id="A0A1H6SBK1"/>